<dbReference type="Gene3D" id="3.30.1460.50">
    <property type="match status" value="1"/>
</dbReference>
<dbReference type="GO" id="GO:0044804">
    <property type="term" value="P:nucleophagy"/>
    <property type="evidence" value="ECO:0007669"/>
    <property type="project" value="TreeGrafter"/>
</dbReference>
<dbReference type="PANTHER" id="PTHR12866">
    <property type="entry name" value="UBIQUITIN-LIKE-CONJUGATING ENZYME ATG3"/>
    <property type="match status" value="1"/>
</dbReference>
<dbReference type="KEGG" id="crq:GCK72_015715"/>
<dbReference type="PANTHER" id="PTHR12866:SF2">
    <property type="entry name" value="UBIQUITIN-LIKE-CONJUGATING ENZYME ATG3"/>
    <property type="match status" value="1"/>
</dbReference>
<keyword evidence="6" id="KW-0833">Ubl conjugation pathway</keyword>
<dbReference type="Pfam" id="PF03987">
    <property type="entry name" value="Autophagy_act_C"/>
    <property type="match status" value="1"/>
</dbReference>
<proteinExistence type="inferred from homology"/>
<evidence type="ECO:0000256" key="10">
    <source>
        <dbReference type="SAM" id="MobiDB-lite"/>
    </source>
</evidence>
<evidence type="ECO:0000256" key="8">
    <source>
        <dbReference type="ARBA" id="ARBA00023006"/>
    </source>
</evidence>
<dbReference type="GO" id="GO:0019776">
    <property type="term" value="F:Atg8-family ligase activity"/>
    <property type="evidence" value="ECO:0007669"/>
    <property type="project" value="TreeGrafter"/>
</dbReference>
<keyword evidence="4" id="KW-0813">Transport</keyword>
<dbReference type="FunFam" id="3.30.1460.50:FF:000003">
    <property type="entry name" value="Autophagy-related protein 3"/>
    <property type="match status" value="1"/>
</dbReference>
<evidence type="ECO:0000256" key="1">
    <source>
        <dbReference type="ARBA" id="ARBA00004496"/>
    </source>
</evidence>
<evidence type="ECO:0000313" key="12">
    <source>
        <dbReference type="Proteomes" id="UP000483820"/>
    </source>
</evidence>
<dbReference type="CTD" id="9817190"/>
<evidence type="ECO:0000256" key="7">
    <source>
        <dbReference type="ARBA" id="ARBA00022927"/>
    </source>
</evidence>
<dbReference type="GO" id="GO:0000407">
    <property type="term" value="C:phagophore assembly site"/>
    <property type="evidence" value="ECO:0007669"/>
    <property type="project" value="TreeGrafter"/>
</dbReference>
<evidence type="ECO:0000256" key="4">
    <source>
        <dbReference type="ARBA" id="ARBA00022448"/>
    </source>
</evidence>
<comment type="caution">
    <text evidence="11">The sequence shown here is derived from an EMBL/GenBank/DDBJ whole genome shotgun (WGS) entry which is preliminary data.</text>
</comment>
<evidence type="ECO:0000256" key="2">
    <source>
        <dbReference type="ARBA" id="ARBA00007683"/>
    </source>
</evidence>
<evidence type="ECO:0000256" key="9">
    <source>
        <dbReference type="ARBA" id="ARBA00034553"/>
    </source>
</evidence>
<dbReference type="GeneID" id="9817190"/>
<dbReference type="GO" id="GO:0000422">
    <property type="term" value="P:autophagy of mitochondrion"/>
    <property type="evidence" value="ECO:0007669"/>
    <property type="project" value="TreeGrafter"/>
</dbReference>
<keyword evidence="5" id="KW-0963">Cytoplasm</keyword>
<dbReference type="AlphaFoldDB" id="A0A6A5GY58"/>
<dbReference type="GO" id="GO:0005829">
    <property type="term" value="C:cytosol"/>
    <property type="evidence" value="ECO:0007669"/>
    <property type="project" value="TreeGrafter"/>
</dbReference>
<dbReference type="Proteomes" id="UP000483820">
    <property type="component" value="Chromosome IV"/>
</dbReference>
<accession>A0A6A5GY58</accession>
<evidence type="ECO:0000313" key="11">
    <source>
        <dbReference type="EMBL" id="KAF1759252.1"/>
    </source>
</evidence>
<dbReference type="GO" id="GO:0061723">
    <property type="term" value="P:glycophagy"/>
    <property type="evidence" value="ECO:0007669"/>
    <property type="project" value="TreeGrafter"/>
</dbReference>
<comment type="subcellular location">
    <subcellularLocation>
        <location evidence="1">Cytoplasm</location>
    </subcellularLocation>
</comment>
<gene>
    <name evidence="11" type="ORF">GCK72_015715</name>
</gene>
<dbReference type="InterPro" id="IPR007135">
    <property type="entry name" value="Atg3/Atg10"/>
</dbReference>
<reference evidence="11 12" key="1">
    <citation type="submission" date="2019-12" db="EMBL/GenBank/DDBJ databases">
        <title>Chromosome-level assembly of the Caenorhabditis remanei genome.</title>
        <authorList>
            <person name="Teterina A.A."/>
            <person name="Willis J.H."/>
            <person name="Phillips P.C."/>
        </authorList>
    </citation>
    <scope>NUCLEOTIDE SEQUENCE [LARGE SCALE GENOMIC DNA]</scope>
    <source>
        <strain evidence="11 12">PX506</strain>
        <tissue evidence="11">Whole organism</tissue>
    </source>
</reference>
<dbReference type="EMBL" id="WUAV01000004">
    <property type="protein sequence ID" value="KAF1759252.1"/>
    <property type="molecule type" value="Genomic_DNA"/>
</dbReference>
<keyword evidence="8" id="KW-0072">Autophagy</keyword>
<evidence type="ECO:0000256" key="5">
    <source>
        <dbReference type="ARBA" id="ARBA00022490"/>
    </source>
</evidence>
<name>A0A6A5GY58_CAERE</name>
<protein>
    <recommendedName>
        <fullName evidence="3">Ubiquitin-like-conjugating enzyme ATG3</fullName>
    </recommendedName>
    <alternativeName>
        <fullName evidence="9">Autophagy-related protein 3</fullName>
    </alternativeName>
</protein>
<dbReference type="GO" id="GO:0000045">
    <property type="term" value="P:autophagosome assembly"/>
    <property type="evidence" value="ECO:0007669"/>
    <property type="project" value="TreeGrafter"/>
</dbReference>
<keyword evidence="7" id="KW-0653">Protein transport</keyword>
<sequence>MAMQDIVNSFKSTVLSIGESLTPVLKESKFRETGVLTPEEYVAAGDHLVHHCPTWKWSTASDPSKIRTFLPVDKQFLITRNVPCHKRCKQMEYDEKLEKIINDTEGEFATDEESGWVDTHHYEKEKEAVETTAPPPPPPAAAPESDSDDEEAIDLDDLIESGALDVEENDPNRFVATKTVPVAAATTESSEVEKIRTYDLHICYDKYYQVPRLFLMGYDENRRPLSVDQTYEDFSADHSNKTITVESHPSVDLSMPTVHPCKHAEMMKRLINQYAESGKELGVHEYLFLFLKFVQAVIPTIEYDFTRAIKL</sequence>
<evidence type="ECO:0000256" key="3">
    <source>
        <dbReference type="ARBA" id="ARBA00017573"/>
    </source>
</evidence>
<organism evidence="11 12">
    <name type="scientific">Caenorhabditis remanei</name>
    <name type="common">Caenorhabditis vulgaris</name>
    <dbReference type="NCBI Taxonomy" id="31234"/>
    <lineage>
        <taxon>Eukaryota</taxon>
        <taxon>Metazoa</taxon>
        <taxon>Ecdysozoa</taxon>
        <taxon>Nematoda</taxon>
        <taxon>Chromadorea</taxon>
        <taxon>Rhabditida</taxon>
        <taxon>Rhabditina</taxon>
        <taxon>Rhabditomorpha</taxon>
        <taxon>Rhabditoidea</taxon>
        <taxon>Rhabditidae</taxon>
        <taxon>Peloderinae</taxon>
        <taxon>Caenorhabditis</taxon>
    </lineage>
</organism>
<feature type="region of interest" description="Disordered" evidence="10">
    <location>
        <begin position="123"/>
        <end position="150"/>
    </location>
</feature>
<comment type="similarity">
    <text evidence="2">Belongs to the ATG3 family.</text>
</comment>
<evidence type="ECO:0000256" key="6">
    <source>
        <dbReference type="ARBA" id="ARBA00022786"/>
    </source>
</evidence>
<dbReference type="GO" id="GO:0015031">
    <property type="term" value="P:protein transport"/>
    <property type="evidence" value="ECO:0007669"/>
    <property type="project" value="UniProtKB-KW"/>
</dbReference>
<dbReference type="RefSeq" id="XP_053585853.1">
    <property type="nucleotide sequence ID" value="XM_053731081.1"/>
</dbReference>